<reference evidence="5 6" key="1">
    <citation type="submission" date="2022-10" db="EMBL/GenBank/DDBJ databases">
        <title>Paucibacter sp. hw1 Genome sequencing.</title>
        <authorList>
            <person name="Park S."/>
        </authorList>
    </citation>
    <scope>NUCLEOTIDE SEQUENCE [LARGE SCALE GENOMIC DNA]</scope>
    <source>
        <strain evidence="6">hw1</strain>
    </source>
</reference>
<name>A0ABT5KEE3_9BURK</name>
<keyword evidence="3" id="KW-1133">Transmembrane helix</keyword>
<dbReference type="EC" id="2.7.7.65" evidence="1"/>
<evidence type="ECO:0000256" key="1">
    <source>
        <dbReference type="ARBA" id="ARBA00012528"/>
    </source>
</evidence>
<dbReference type="SUPFAM" id="SSF55073">
    <property type="entry name" value="Nucleotide cyclase"/>
    <property type="match status" value="1"/>
</dbReference>
<feature type="transmembrane region" description="Helical" evidence="3">
    <location>
        <begin position="72"/>
        <end position="93"/>
    </location>
</feature>
<evidence type="ECO:0000313" key="6">
    <source>
        <dbReference type="Proteomes" id="UP001221189"/>
    </source>
</evidence>
<dbReference type="SMART" id="SM00267">
    <property type="entry name" value="GGDEF"/>
    <property type="match status" value="1"/>
</dbReference>
<evidence type="ECO:0000256" key="3">
    <source>
        <dbReference type="SAM" id="Phobius"/>
    </source>
</evidence>
<evidence type="ECO:0000256" key="2">
    <source>
        <dbReference type="ARBA" id="ARBA00034247"/>
    </source>
</evidence>
<dbReference type="EMBL" id="JAQQXT010000006">
    <property type="protein sequence ID" value="MDC8772180.1"/>
    <property type="molecule type" value="Genomic_DNA"/>
</dbReference>
<organism evidence="5 6">
    <name type="scientific">Roseateles albus</name>
    <dbReference type="NCBI Taxonomy" id="2987525"/>
    <lineage>
        <taxon>Bacteria</taxon>
        <taxon>Pseudomonadati</taxon>
        <taxon>Pseudomonadota</taxon>
        <taxon>Betaproteobacteria</taxon>
        <taxon>Burkholderiales</taxon>
        <taxon>Sphaerotilaceae</taxon>
        <taxon>Roseateles</taxon>
    </lineage>
</organism>
<dbReference type="InterPro" id="IPR000160">
    <property type="entry name" value="GGDEF_dom"/>
</dbReference>
<dbReference type="InterPro" id="IPR050469">
    <property type="entry name" value="Diguanylate_Cyclase"/>
</dbReference>
<dbReference type="InterPro" id="IPR043128">
    <property type="entry name" value="Rev_trsase/Diguanyl_cyclase"/>
</dbReference>
<comment type="caution">
    <text evidence="5">The sequence shown here is derived from an EMBL/GenBank/DDBJ whole genome shotgun (WGS) entry which is preliminary data.</text>
</comment>
<feature type="transmembrane region" description="Helical" evidence="3">
    <location>
        <begin position="105"/>
        <end position="121"/>
    </location>
</feature>
<accession>A0ABT5KEE3</accession>
<evidence type="ECO:0000259" key="4">
    <source>
        <dbReference type="PROSITE" id="PS50887"/>
    </source>
</evidence>
<feature type="transmembrane region" description="Helical" evidence="3">
    <location>
        <begin position="197"/>
        <end position="219"/>
    </location>
</feature>
<dbReference type="InterPro" id="IPR029787">
    <property type="entry name" value="Nucleotide_cyclase"/>
</dbReference>
<feature type="transmembrane region" description="Helical" evidence="3">
    <location>
        <begin position="127"/>
        <end position="145"/>
    </location>
</feature>
<dbReference type="PROSITE" id="PS50887">
    <property type="entry name" value="GGDEF"/>
    <property type="match status" value="1"/>
</dbReference>
<proteinExistence type="predicted"/>
<dbReference type="Proteomes" id="UP001221189">
    <property type="component" value="Unassembled WGS sequence"/>
</dbReference>
<sequence>MLPTPFHFPALDVPTLLTVYQMVATLMMLVTVGGAWGTRGRYGMWFWAGAFASVALAQLVRSWLLAVAPPSLLTMTVGHIGGVLSSVLVLLGVRAFLGLPLRWQPAALFAGLVALGSVSALTLGQPLWVSLSLTLSASALLRCFALRHIFRAWRVQGGFALSLMLLVLGLSVAAHALRALTSTPGFAGSSEHAVATNSVWLLVFIALLIAQAFAVLLLLNSELQRSLWSMIEIDPLTGLLNRRGLKNRVGRLRQRGAGDKAELGMVVAMIDFDHFKDINDRHGHAAGDAVLRGLGRLLLSHVRPNDLAVRMGGEEFAVVWQEVSAEDAVKLAERLRLSVADEIFSTEAGAIQCTVSIGIAMPRSQDEAVDDLLGRADAALYKAKREGRNRVERAY</sequence>
<keyword evidence="6" id="KW-1185">Reference proteome</keyword>
<dbReference type="Pfam" id="PF00990">
    <property type="entry name" value="GGDEF"/>
    <property type="match status" value="1"/>
</dbReference>
<comment type="catalytic activity">
    <reaction evidence="2">
        <text>2 GTP = 3',3'-c-di-GMP + 2 diphosphate</text>
        <dbReference type="Rhea" id="RHEA:24898"/>
        <dbReference type="ChEBI" id="CHEBI:33019"/>
        <dbReference type="ChEBI" id="CHEBI:37565"/>
        <dbReference type="ChEBI" id="CHEBI:58805"/>
        <dbReference type="EC" id="2.7.7.65"/>
    </reaction>
</comment>
<evidence type="ECO:0000313" key="5">
    <source>
        <dbReference type="EMBL" id="MDC8772180.1"/>
    </source>
</evidence>
<dbReference type="RefSeq" id="WP_273600405.1">
    <property type="nucleotide sequence ID" value="NZ_JAQQXT010000006.1"/>
</dbReference>
<feature type="transmembrane region" description="Helical" evidence="3">
    <location>
        <begin position="157"/>
        <end position="177"/>
    </location>
</feature>
<dbReference type="CDD" id="cd01949">
    <property type="entry name" value="GGDEF"/>
    <property type="match status" value="1"/>
</dbReference>
<gene>
    <name evidence="5" type="ORF">PRZ03_11415</name>
</gene>
<keyword evidence="3" id="KW-0812">Transmembrane</keyword>
<dbReference type="NCBIfam" id="TIGR00254">
    <property type="entry name" value="GGDEF"/>
    <property type="match status" value="1"/>
</dbReference>
<feature type="transmembrane region" description="Helical" evidence="3">
    <location>
        <begin position="45"/>
        <end position="66"/>
    </location>
</feature>
<dbReference type="PANTHER" id="PTHR45138:SF9">
    <property type="entry name" value="DIGUANYLATE CYCLASE DGCM-RELATED"/>
    <property type="match status" value="1"/>
</dbReference>
<keyword evidence="3" id="KW-0472">Membrane</keyword>
<feature type="transmembrane region" description="Helical" evidence="3">
    <location>
        <begin position="20"/>
        <end position="38"/>
    </location>
</feature>
<feature type="domain" description="GGDEF" evidence="4">
    <location>
        <begin position="263"/>
        <end position="395"/>
    </location>
</feature>
<protein>
    <recommendedName>
        <fullName evidence="1">diguanylate cyclase</fullName>
        <ecNumber evidence="1">2.7.7.65</ecNumber>
    </recommendedName>
</protein>
<dbReference type="PANTHER" id="PTHR45138">
    <property type="entry name" value="REGULATORY COMPONENTS OF SENSORY TRANSDUCTION SYSTEM"/>
    <property type="match status" value="1"/>
</dbReference>
<dbReference type="Gene3D" id="3.30.70.270">
    <property type="match status" value="1"/>
</dbReference>